<dbReference type="Proteomes" id="UP000011688">
    <property type="component" value="Unassembled WGS sequence"/>
</dbReference>
<accession>L9X3L5</accession>
<proteinExistence type="predicted"/>
<keyword evidence="7" id="KW-1185">Reference proteome</keyword>
<dbReference type="EMBL" id="AOIB01000028">
    <property type="protein sequence ID" value="ELY56036.1"/>
    <property type="molecule type" value="Genomic_DNA"/>
</dbReference>
<feature type="domain" description="HTH iclR-type" evidence="4">
    <location>
        <begin position="10"/>
        <end position="69"/>
    </location>
</feature>
<keyword evidence="2" id="KW-0238">DNA-binding</keyword>
<dbReference type="GO" id="GO:0003700">
    <property type="term" value="F:DNA-binding transcription factor activity"/>
    <property type="evidence" value="ECO:0007669"/>
    <property type="project" value="TreeGrafter"/>
</dbReference>
<dbReference type="GO" id="GO:0003677">
    <property type="term" value="F:DNA binding"/>
    <property type="evidence" value="ECO:0007669"/>
    <property type="project" value="UniProtKB-KW"/>
</dbReference>
<name>L9X3L5_9EURY</name>
<dbReference type="OrthoDB" id="14763at2157"/>
<dbReference type="PROSITE" id="PS51078">
    <property type="entry name" value="ICLR_ED"/>
    <property type="match status" value="1"/>
</dbReference>
<keyword evidence="1" id="KW-0805">Transcription regulation</keyword>
<evidence type="ECO:0000256" key="3">
    <source>
        <dbReference type="ARBA" id="ARBA00023163"/>
    </source>
</evidence>
<dbReference type="PANTHER" id="PTHR30136:SF35">
    <property type="entry name" value="HTH-TYPE TRANSCRIPTIONAL REGULATOR RV1719"/>
    <property type="match status" value="1"/>
</dbReference>
<dbReference type="PROSITE" id="PS51077">
    <property type="entry name" value="HTH_ICLR"/>
    <property type="match status" value="1"/>
</dbReference>
<dbReference type="RefSeq" id="WP_005557224.1">
    <property type="nucleotide sequence ID" value="NZ_AOIB01000028.1"/>
</dbReference>
<dbReference type="SUPFAM" id="SSF46785">
    <property type="entry name" value="Winged helix' DNA-binding domain"/>
    <property type="match status" value="1"/>
</dbReference>
<organism evidence="6 7">
    <name type="scientific">Natronococcus amylolyticus DSM 10524</name>
    <dbReference type="NCBI Taxonomy" id="1227497"/>
    <lineage>
        <taxon>Archaea</taxon>
        <taxon>Methanobacteriati</taxon>
        <taxon>Methanobacteriota</taxon>
        <taxon>Stenosarchaea group</taxon>
        <taxon>Halobacteria</taxon>
        <taxon>Halobacteriales</taxon>
        <taxon>Natrialbaceae</taxon>
        <taxon>Natronococcus</taxon>
    </lineage>
</organism>
<dbReference type="InterPro" id="IPR036390">
    <property type="entry name" value="WH_DNA-bd_sf"/>
</dbReference>
<evidence type="ECO:0000313" key="7">
    <source>
        <dbReference type="Proteomes" id="UP000011688"/>
    </source>
</evidence>
<dbReference type="eggNOG" id="arCOG02798">
    <property type="taxonomic scope" value="Archaea"/>
</dbReference>
<dbReference type="InterPro" id="IPR005471">
    <property type="entry name" value="Tscrpt_reg_IclR_N"/>
</dbReference>
<dbReference type="GO" id="GO:0045892">
    <property type="term" value="P:negative regulation of DNA-templated transcription"/>
    <property type="evidence" value="ECO:0007669"/>
    <property type="project" value="TreeGrafter"/>
</dbReference>
<dbReference type="Pfam" id="PF09339">
    <property type="entry name" value="HTH_IclR"/>
    <property type="match status" value="1"/>
</dbReference>
<evidence type="ECO:0000256" key="2">
    <source>
        <dbReference type="ARBA" id="ARBA00023125"/>
    </source>
</evidence>
<dbReference type="InterPro" id="IPR029016">
    <property type="entry name" value="GAF-like_dom_sf"/>
</dbReference>
<dbReference type="InterPro" id="IPR011991">
    <property type="entry name" value="ArsR-like_HTH"/>
</dbReference>
<evidence type="ECO:0000313" key="6">
    <source>
        <dbReference type="EMBL" id="ELY56036.1"/>
    </source>
</evidence>
<dbReference type="InterPro" id="IPR050707">
    <property type="entry name" value="HTH_MetabolicPath_Reg"/>
</dbReference>
<protein>
    <submittedName>
        <fullName evidence="6">IclR family transcriptional regulator</fullName>
    </submittedName>
</protein>
<sequence>MGNKQSTSTVQASETTFAVVEALQALDGGRVNEVAEYLDKSPSTVHRHLSTLLRNDYVTKKGDIYHLGMRFLTVGGTVQNRDPAFRMARTKVKELAEQTGERAQFLVEEHGYRIYVHTETGKQAVETDSQIGKRGPLHCSAAGKSILSQLPEAYVEEIFPDKELSAITPNTITDWEELMEELETIRETEIAYNFEESTEGLNAIGTAITSPSEQVIGGLSISGPAHRLNDERLETELENFLLGVANELELNIKYNL</sequence>
<dbReference type="Gene3D" id="1.10.10.10">
    <property type="entry name" value="Winged helix-like DNA-binding domain superfamily/Winged helix DNA-binding domain"/>
    <property type="match status" value="1"/>
</dbReference>
<evidence type="ECO:0000259" key="4">
    <source>
        <dbReference type="PROSITE" id="PS51077"/>
    </source>
</evidence>
<dbReference type="AlphaFoldDB" id="L9X3L5"/>
<feature type="domain" description="IclR-ED" evidence="5">
    <location>
        <begin position="70"/>
        <end position="254"/>
    </location>
</feature>
<dbReference type="InterPro" id="IPR014757">
    <property type="entry name" value="Tscrpt_reg_IclR_C"/>
</dbReference>
<dbReference type="CDD" id="cd00090">
    <property type="entry name" value="HTH_ARSR"/>
    <property type="match status" value="1"/>
</dbReference>
<dbReference type="Gene3D" id="3.30.450.40">
    <property type="match status" value="1"/>
</dbReference>
<evidence type="ECO:0000256" key="1">
    <source>
        <dbReference type="ARBA" id="ARBA00023015"/>
    </source>
</evidence>
<dbReference type="SUPFAM" id="SSF55781">
    <property type="entry name" value="GAF domain-like"/>
    <property type="match status" value="1"/>
</dbReference>
<dbReference type="SMART" id="SM00346">
    <property type="entry name" value="HTH_ICLR"/>
    <property type="match status" value="1"/>
</dbReference>
<dbReference type="Pfam" id="PF01614">
    <property type="entry name" value="IclR_C"/>
    <property type="match status" value="1"/>
</dbReference>
<keyword evidence="3" id="KW-0804">Transcription</keyword>
<gene>
    <name evidence="6" type="ORF">C491_13832</name>
</gene>
<comment type="caution">
    <text evidence="6">The sequence shown here is derived from an EMBL/GenBank/DDBJ whole genome shotgun (WGS) entry which is preliminary data.</text>
</comment>
<dbReference type="PANTHER" id="PTHR30136">
    <property type="entry name" value="HELIX-TURN-HELIX TRANSCRIPTIONAL REGULATOR, ICLR FAMILY"/>
    <property type="match status" value="1"/>
</dbReference>
<evidence type="ECO:0000259" key="5">
    <source>
        <dbReference type="PROSITE" id="PS51078"/>
    </source>
</evidence>
<dbReference type="STRING" id="1227497.C491_13832"/>
<dbReference type="InterPro" id="IPR036388">
    <property type="entry name" value="WH-like_DNA-bd_sf"/>
</dbReference>
<reference evidence="6 7" key="1">
    <citation type="journal article" date="2014" name="PLoS Genet.">
        <title>Phylogenetically driven sequencing of extremely halophilic archaea reveals strategies for static and dynamic osmo-response.</title>
        <authorList>
            <person name="Becker E.A."/>
            <person name="Seitzer P.M."/>
            <person name="Tritt A."/>
            <person name="Larsen D."/>
            <person name="Krusor M."/>
            <person name="Yao A.I."/>
            <person name="Wu D."/>
            <person name="Madern D."/>
            <person name="Eisen J.A."/>
            <person name="Darling A.E."/>
            <person name="Facciotti M.T."/>
        </authorList>
    </citation>
    <scope>NUCLEOTIDE SEQUENCE [LARGE SCALE GENOMIC DNA]</scope>
    <source>
        <strain evidence="6 7">DSM 10524</strain>
    </source>
</reference>